<reference evidence="1" key="1">
    <citation type="submission" date="2023-08" db="EMBL/GenBank/DDBJ databases">
        <authorList>
            <person name="Alioto T."/>
            <person name="Alioto T."/>
            <person name="Gomez Garrido J."/>
        </authorList>
    </citation>
    <scope>NUCLEOTIDE SEQUENCE</scope>
</reference>
<evidence type="ECO:0008006" key="3">
    <source>
        <dbReference type="Google" id="ProtNLM"/>
    </source>
</evidence>
<accession>A0AAV1EXF4</accession>
<proteinExistence type="predicted"/>
<sequence>MGCWRGLIEECLPPIKVYMDNMMTITTTNACTKRLLDKIQENIKWLGMEIKPSKFRSISIVQGKLTNEKVHVNNEPIPTVLEKPIKSLGCWYSADLKDSKQVEQIRQDTISGLKQINNTALPGKLKL</sequence>
<gene>
    <name evidence="1" type="ORF">XNOV1_A038910</name>
</gene>
<keyword evidence="2" id="KW-1185">Reference proteome</keyword>
<dbReference type="AlphaFoldDB" id="A0AAV1EXF4"/>
<protein>
    <recommendedName>
        <fullName evidence="3">Reverse transcriptase domain-containing protein</fullName>
    </recommendedName>
</protein>
<organism evidence="1 2">
    <name type="scientific">Xyrichtys novacula</name>
    <name type="common">Pearly razorfish</name>
    <name type="synonym">Hemipteronotus novacula</name>
    <dbReference type="NCBI Taxonomy" id="13765"/>
    <lineage>
        <taxon>Eukaryota</taxon>
        <taxon>Metazoa</taxon>
        <taxon>Chordata</taxon>
        <taxon>Craniata</taxon>
        <taxon>Vertebrata</taxon>
        <taxon>Euteleostomi</taxon>
        <taxon>Actinopterygii</taxon>
        <taxon>Neopterygii</taxon>
        <taxon>Teleostei</taxon>
        <taxon>Neoteleostei</taxon>
        <taxon>Acanthomorphata</taxon>
        <taxon>Eupercaria</taxon>
        <taxon>Labriformes</taxon>
        <taxon>Labridae</taxon>
        <taxon>Xyrichtys</taxon>
    </lineage>
</organism>
<name>A0AAV1EXF4_XYRNO</name>
<evidence type="ECO:0000313" key="1">
    <source>
        <dbReference type="EMBL" id="CAJ1053434.1"/>
    </source>
</evidence>
<evidence type="ECO:0000313" key="2">
    <source>
        <dbReference type="Proteomes" id="UP001178508"/>
    </source>
</evidence>
<dbReference type="EMBL" id="OY660866">
    <property type="protein sequence ID" value="CAJ1053434.1"/>
    <property type="molecule type" value="Genomic_DNA"/>
</dbReference>
<dbReference type="Proteomes" id="UP001178508">
    <property type="component" value="Chromosome 3"/>
</dbReference>